<protein>
    <submittedName>
        <fullName evidence="2">Uncharacterized protein</fullName>
    </submittedName>
</protein>
<name>A0A1Y1XPX3_9FUNG</name>
<evidence type="ECO:0000313" key="3">
    <source>
        <dbReference type="Proteomes" id="UP000193944"/>
    </source>
</evidence>
<accession>A0A1Y1XPX3</accession>
<dbReference type="Proteomes" id="UP000193944">
    <property type="component" value="Unassembled WGS sequence"/>
</dbReference>
<feature type="region of interest" description="Disordered" evidence="1">
    <location>
        <begin position="1"/>
        <end position="40"/>
    </location>
</feature>
<dbReference type="AlphaFoldDB" id="A0A1Y1XPX3"/>
<sequence>MAKKSNKEKTAPQTKAERNKPKSKSAKKEEQKLYKQKKAEKNNNKNKYYLKINLLIPLLTNVFGRLHDIHNKFNFDITELQKKKTEVIRGLNMNTSAFCFFLF</sequence>
<reference evidence="2 3" key="2">
    <citation type="submission" date="2016-08" db="EMBL/GenBank/DDBJ databases">
        <title>Pervasive Adenine N6-methylation of Active Genes in Fungi.</title>
        <authorList>
            <consortium name="DOE Joint Genome Institute"/>
            <person name="Mondo S.J."/>
            <person name="Dannebaum R.O."/>
            <person name="Kuo R.C."/>
            <person name="Labutti K."/>
            <person name="Haridas S."/>
            <person name="Kuo A."/>
            <person name="Salamov A."/>
            <person name="Ahrendt S.R."/>
            <person name="Lipzen A."/>
            <person name="Sullivan W."/>
            <person name="Andreopoulos W.B."/>
            <person name="Clum A."/>
            <person name="Lindquist E."/>
            <person name="Daum C."/>
            <person name="Ramamoorthy G.K."/>
            <person name="Gryganskyi A."/>
            <person name="Culley D."/>
            <person name="Magnuson J.K."/>
            <person name="James T.Y."/>
            <person name="O'Malley M.A."/>
            <person name="Stajich J.E."/>
            <person name="Spatafora J.W."/>
            <person name="Visel A."/>
            <person name="Grigoriev I.V."/>
        </authorList>
    </citation>
    <scope>NUCLEOTIDE SEQUENCE [LARGE SCALE GENOMIC DNA]</scope>
    <source>
        <strain evidence="2 3">S4</strain>
    </source>
</reference>
<dbReference type="EMBL" id="MCFG01000005">
    <property type="protein sequence ID" value="ORX87800.1"/>
    <property type="molecule type" value="Genomic_DNA"/>
</dbReference>
<keyword evidence="3" id="KW-1185">Reference proteome</keyword>
<gene>
    <name evidence="2" type="ORF">BCR32DRAFT_274219</name>
</gene>
<evidence type="ECO:0000256" key="1">
    <source>
        <dbReference type="SAM" id="MobiDB-lite"/>
    </source>
</evidence>
<comment type="caution">
    <text evidence="2">The sequence shown here is derived from an EMBL/GenBank/DDBJ whole genome shotgun (WGS) entry which is preliminary data.</text>
</comment>
<evidence type="ECO:0000313" key="2">
    <source>
        <dbReference type="EMBL" id="ORX87800.1"/>
    </source>
</evidence>
<reference evidence="2 3" key="1">
    <citation type="submission" date="2016-08" db="EMBL/GenBank/DDBJ databases">
        <title>A Parts List for Fungal Cellulosomes Revealed by Comparative Genomics.</title>
        <authorList>
            <consortium name="DOE Joint Genome Institute"/>
            <person name="Haitjema C.H."/>
            <person name="Gilmore S.P."/>
            <person name="Henske J.K."/>
            <person name="Solomon K.V."/>
            <person name="De Groot R."/>
            <person name="Kuo A."/>
            <person name="Mondo S.J."/>
            <person name="Salamov A.A."/>
            <person name="Labutti K."/>
            <person name="Zhao Z."/>
            <person name="Chiniquy J."/>
            <person name="Barry K."/>
            <person name="Brewer H.M."/>
            <person name="Purvine S.O."/>
            <person name="Wright A.T."/>
            <person name="Boxma B."/>
            <person name="Van Alen T."/>
            <person name="Hackstein J.H."/>
            <person name="Baker S.E."/>
            <person name="Grigoriev I.V."/>
            <person name="O'Malley M.A."/>
        </authorList>
    </citation>
    <scope>NUCLEOTIDE SEQUENCE [LARGE SCALE GENOMIC DNA]</scope>
    <source>
        <strain evidence="2 3">S4</strain>
    </source>
</reference>
<proteinExistence type="predicted"/>
<organism evidence="2 3">
    <name type="scientific">Anaeromyces robustus</name>
    <dbReference type="NCBI Taxonomy" id="1754192"/>
    <lineage>
        <taxon>Eukaryota</taxon>
        <taxon>Fungi</taxon>
        <taxon>Fungi incertae sedis</taxon>
        <taxon>Chytridiomycota</taxon>
        <taxon>Chytridiomycota incertae sedis</taxon>
        <taxon>Neocallimastigomycetes</taxon>
        <taxon>Neocallimastigales</taxon>
        <taxon>Neocallimastigaceae</taxon>
        <taxon>Anaeromyces</taxon>
    </lineage>
</organism>